<accession>A0A6A5ZU73</accession>
<gene>
    <name evidence="3" type="ORF">BDV96DRAFT_561105</name>
</gene>
<feature type="region of interest" description="Disordered" evidence="1">
    <location>
        <begin position="1"/>
        <end position="36"/>
    </location>
</feature>
<keyword evidence="2" id="KW-0472">Membrane</keyword>
<keyword evidence="4" id="KW-1185">Reference proteome</keyword>
<proteinExistence type="predicted"/>
<feature type="compositionally biased region" description="Polar residues" evidence="1">
    <location>
        <begin position="1"/>
        <end position="27"/>
    </location>
</feature>
<evidence type="ECO:0000256" key="1">
    <source>
        <dbReference type="SAM" id="MobiDB-lite"/>
    </source>
</evidence>
<dbReference type="EMBL" id="ML977310">
    <property type="protein sequence ID" value="KAF2122625.1"/>
    <property type="molecule type" value="Genomic_DNA"/>
</dbReference>
<sequence>MAATASKETQAQAHGTPTQGAQAQTHDATPPGPTSATLTPKSVAILTVAGVAASLLATQVVQTLDSNALKAAGCQTNSLTYPIDITGCFQGVVRGVYYSFIDLGKALCDNKVKNCRSSEDGTMSILTSTWGVVTGLLEMVVGAVLGLVKGDARQ</sequence>
<keyword evidence="2" id="KW-1133">Transmembrane helix</keyword>
<protein>
    <submittedName>
        <fullName evidence="3">Uncharacterized protein</fullName>
    </submittedName>
</protein>
<organism evidence="3 4">
    <name type="scientific">Lophiotrema nucula</name>
    <dbReference type="NCBI Taxonomy" id="690887"/>
    <lineage>
        <taxon>Eukaryota</taxon>
        <taxon>Fungi</taxon>
        <taxon>Dikarya</taxon>
        <taxon>Ascomycota</taxon>
        <taxon>Pezizomycotina</taxon>
        <taxon>Dothideomycetes</taxon>
        <taxon>Pleosporomycetidae</taxon>
        <taxon>Pleosporales</taxon>
        <taxon>Lophiotremataceae</taxon>
        <taxon>Lophiotrema</taxon>
    </lineage>
</organism>
<name>A0A6A5ZU73_9PLEO</name>
<evidence type="ECO:0000313" key="3">
    <source>
        <dbReference type="EMBL" id="KAF2122625.1"/>
    </source>
</evidence>
<keyword evidence="2" id="KW-0812">Transmembrane</keyword>
<dbReference type="Proteomes" id="UP000799770">
    <property type="component" value="Unassembled WGS sequence"/>
</dbReference>
<feature type="transmembrane region" description="Helical" evidence="2">
    <location>
        <begin position="125"/>
        <end position="148"/>
    </location>
</feature>
<evidence type="ECO:0000313" key="4">
    <source>
        <dbReference type="Proteomes" id="UP000799770"/>
    </source>
</evidence>
<dbReference type="AlphaFoldDB" id="A0A6A5ZU73"/>
<reference evidence="3" key="1">
    <citation type="journal article" date="2020" name="Stud. Mycol.">
        <title>101 Dothideomycetes genomes: a test case for predicting lifestyles and emergence of pathogens.</title>
        <authorList>
            <person name="Haridas S."/>
            <person name="Albert R."/>
            <person name="Binder M."/>
            <person name="Bloem J."/>
            <person name="Labutti K."/>
            <person name="Salamov A."/>
            <person name="Andreopoulos B."/>
            <person name="Baker S."/>
            <person name="Barry K."/>
            <person name="Bills G."/>
            <person name="Bluhm B."/>
            <person name="Cannon C."/>
            <person name="Castanera R."/>
            <person name="Culley D."/>
            <person name="Daum C."/>
            <person name="Ezra D."/>
            <person name="Gonzalez J."/>
            <person name="Henrissat B."/>
            <person name="Kuo A."/>
            <person name="Liang C."/>
            <person name="Lipzen A."/>
            <person name="Lutzoni F."/>
            <person name="Magnuson J."/>
            <person name="Mondo S."/>
            <person name="Nolan M."/>
            <person name="Ohm R."/>
            <person name="Pangilinan J."/>
            <person name="Park H.-J."/>
            <person name="Ramirez L."/>
            <person name="Alfaro M."/>
            <person name="Sun H."/>
            <person name="Tritt A."/>
            <person name="Yoshinaga Y."/>
            <person name="Zwiers L.-H."/>
            <person name="Turgeon B."/>
            <person name="Goodwin S."/>
            <person name="Spatafora J."/>
            <person name="Crous P."/>
            <person name="Grigoriev I."/>
        </authorList>
    </citation>
    <scope>NUCLEOTIDE SEQUENCE</scope>
    <source>
        <strain evidence="3">CBS 627.86</strain>
    </source>
</reference>
<evidence type="ECO:0000256" key="2">
    <source>
        <dbReference type="SAM" id="Phobius"/>
    </source>
</evidence>